<name>A0A1B6VZ61_9NEIS</name>
<dbReference type="OrthoDB" id="8610916at2"/>
<sequence>MIVGKLINWVIVIGVAYGSYQYLSTGDVTFGGPSKETVLKLANQANRNLGPKEHLTTGHACVRKGGGMIKQGIFHCEIRLFNGLASYDTPPKATYTISLTKRNRQWQVIHQSPYKPFTNTL</sequence>
<gene>
    <name evidence="1" type="ORF">A7Q00_06105</name>
</gene>
<evidence type="ECO:0000313" key="2">
    <source>
        <dbReference type="Proteomes" id="UP000077726"/>
    </source>
</evidence>
<accession>A0A1B6VZ61</accession>
<proteinExistence type="predicted"/>
<comment type="caution">
    <text evidence="1">The sequence shown here is derived from an EMBL/GenBank/DDBJ whole genome shotgun (WGS) entry which is preliminary data.</text>
</comment>
<dbReference type="AlphaFoldDB" id="A0A1B6VZ61"/>
<dbReference type="RefSeq" id="WP_064089710.1">
    <property type="nucleotide sequence ID" value="NZ_LXSQ01000014.1"/>
</dbReference>
<keyword evidence="2" id="KW-1185">Reference proteome</keyword>
<dbReference type="STRING" id="1795832.A7Q00_06105"/>
<protein>
    <submittedName>
        <fullName evidence="1">Uncharacterized protein</fullName>
    </submittedName>
</protein>
<evidence type="ECO:0000313" key="1">
    <source>
        <dbReference type="EMBL" id="OAM43467.1"/>
    </source>
</evidence>
<reference evidence="2" key="1">
    <citation type="submission" date="2016-05" db="EMBL/GenBank/DDBJ databases">
        <title>Draft genome of Corynebacterium afermentans subsp. afermentans LCDC 88199T.</title>
        <authorList>
            <person name="Bernier A.-M."/>
            <person name="Bernard K."/>
        </authorList>
    </citation>
    <scope>NUCLEOTIDE SEQUENCE [LARGE SCALE GENOMIC DNA]</scope>
    <source>
        <strain evidence="2">NML130454</strain>
    </source>
</reference>
<dbReference type="EMBL" id="LXSQ01000014">
    <property type="protein sequence ID" value="OAM43467.1"/>
    <property type="molecule type" value="Genomic_DNA"/>
</dbReference>
<dbReference type="Proteomes" id="UP000077726">
    <property type="component" value="Unassembled WGS sequence"/>
</dbReference>
<organism evidence="1 2">
    <name type="scientific">Eikenella halliae</name>
    <dbReference type="NCBI Taxonomy" id="1795832"/>
    <lineage>
        <taxon>Bacteria</taxon>
        <taxon>Pseudomonadati</taxon>
        <taxon>Pseudomonadota</taxon>
        <taxon>Betaproteobacteria</taxon>
        <taxon>Neisseriales</taxon>
        <taxon>Neisseriaceae</taxon>
        <taxon>Eikenella</taxon>
    </lineage>
</organism>